<proteinExistence type="predicted"/>
<evidence type="ECO:0000256" key="2">
    <source>
        <dbReference type="SAM" id="Phobius"/>
    </source>
</evidence>
<evidence type="ECO:0000256" key="1">
    <source>
        <dbReference type="SAM" id="MobiDB-lite"/>
    </source>
</evidence>
<dbReference type="Proteomes" id="UP001165135">
    <property type="component" value="Unassembled WGS sequence"/>
</dbReference>
<reference evidence="3" key="1">
    <citation type="submission" date="2023-03" db="EMBL/GenBank/DDBJ databases">
        <title>Actinoallomurus iriomotensis NBRC 103681.</title>
        <authorList>
            <person name="Ichikawa N."/>
            <person name="Sato H."/>
            <person name="Tonouchi N."/>
        </authorList>
    </citation>
    <scope>NUCLEOTIDE SEQUENCE</scope>
    <source>
        <strain evidence="3">NBRC 103681</strain>
    </source>
</reference>
<comment type="caution">
    <text evidence="3">The sequence shown here is derived from an EMBL/GenBank/DDBJ whole genome shotgun (WGS) entry which is preliminary data.</text>
</comment>
<evidence type="ECO:0008006" key="5">
    <source>
        <dbReference type="Google" id="ProtNLM"/>
    </source>
</evidence>
<evidence type="ECO:0000313" key="3">
    <source>
        <dbReference type="EMBL" id="GLY74550.1"/>
    </source>
</evidence>
<name>A0A9W6RH34_9ACTN</name>
<accession>A0A9W6RH34</accession>
<feature type="compositionally biased region" description="Low complexity" evidence="1">
    <location>
        <begin position="15"/>
        <end position="33"/>
    </location>
</feature>
<dbReference type="EMBL" id="BSTJ01000003">
    <property type="protein sequence ID" value="GLY74550.1"/>
    <property type="molecule type" value="Genomic_DNA"/>
</dbReference>
<feature type="transmembrane region" description="Helical" evidence="2">
    <location>
        <begin position="117"/>
        <end position="141"/>
    </location>
</feature>
<dbReference type="RefSeq" id="WP_285620432.1">
    <property type="nucleotide sequence ID" value="NZ_BSTJ01000003.1"/>
</dbReference>
<gene>
    <name evidence="3" type="ORF">Airi01_028170</name>
</gene>
<sequence>MTWQDPQGQPDWRDAYGQNAYGQQGYGQDPYGQQPYGQDPYGNGWYGQAQYDPHGYGPYGPGTAQRSNGSAVAALVVSIIEGFLCCGGVLWIPAVIMAAIAMSKKDSDPAAARKLTIAAWVCCAVNVLLCIGLLIALFAIGEFSDNSTTTP</sequence>
<keyword evidence="2" id="KW-1133">Transmembrane helix</keyword>
<keyword evidence="2" id="KW-0472">Membrane</keyword>
<dbReference type="AlphaFoldDB" id="A0A9W6RH34"/>
<protein>
    <recommendedName>
        <fullName evidence="5">DUF4190 domain-containing protein</fullName>
    </recommendedName>
</protein>
<feature type="transmembrane region" description="Helical" evidence="2">
    <location>
        <begin position="71"/>
        <end position="96"/>
    </location>
</feature>
<keyword evidence="2" id="KW-0812">Transmembrane</keyword>
<organism evidence="3 4">
    <name type="scientific">Actinoallomurus iriomotensis</name>
    <dbReference type="NCBI Taxonomy" id="478107"/>
    <lineage>
        <taxon>Bacteria</taxon>
        <taxon>Bacillati</taxon>
        <taxon>Actinomycetota</taxon>
        <taxon>Actinomycetes</taxon>
        <taxon>Streptosporangiales</taxon>
        <taxon>Thermomonosporaceae</taxon>
        <taxon>Actinoallomurus</taxon>
    </lineage>
</organism>
<feature type="region of interest" description="Disordered" evidence="1">
    <location>
        <begin position="1"/>
        <end position="33"/>
    </location>
</feature>
<evidence type="ECO:0000313" key="4">
    <source>
        <dbReference type="Proteomes" id="UP001165135"/>
    </source>
</evidence>